<dbReference type="RefSeq" id="WP_045955450.1">
    <property type="nucleotide sequence ID" value="NZ_JXXV01000016.1"/>
</dbReference>
<name>A0A0F4NJD5_9VIBR</name>
<accession>A0A0F4NJD5</accession>
<evidence type="ECO:0000259" key="1">
    <source>
        <dbReference type="Pfam" id="PF01593"/>
    </source>
</evidence>
<reference evidence="2 3" key="1">
    <citation type="journal article" date="2015" name="BMC Genomics">
        <title>Genome mining reveals unlocked bioactive potential of marine Gram-negative bacteria.</title>
        <authorList>
            <person name="Machado H."/>
            <person name="Sonnenschein E.C."/>
            <person name="Melchiorsen J."/>
            <person name="Gram L."/>
        </authorList>
    </citation>
    <scope>NUCLEOTIDE SEQUENCE [LARGE SCALE GENOMIC DNA]</scope>
    <source>
        <strain evidence="2 3">S2757</strain>
    </source>
</reference>
<dbReference type="SUPFAM" id="SSF51905">
    <property type="entry name" value="FAD/NAD(P)-binding domain"/>
    <property type="match status" value="1"/>
</dbReference>
<dbReference type="PATRIC" id="fig|579748.3.peg.1932"/>
<dbReference type="Gene3D" id="3.50.50.60">
    <property type="entry name" value="FAD/NAD(P)-binding domain"/>
    <property type="match status" value="1"/>
</dbReference>
<dbReference type="EMBL" id="JXXV01000016">
    <property type="protein sequence ID" value="KJY83212.1"/>
    <property type="molecule type" value="Genomic_DNA"/>
</dbReference>
<comment type="caution">
    <text evidence="2">The sequence shown here is derived from an EMBL/GenBank/DDBJ whole genome shotgun (WGS) entry which is preliminary data.</text>
</comment>
<dbReference type="InterPro" id="IPR002937">
    <property type="entry name" value="Amino_oxidase"/>
</dbReference>
<dbReference type="InterPro" id="IPR036188">
    <property type="entry name" value="FAD/NAD-bd_sf"/>
</dbReference>
<evidence type="ECO:0000313" key="3">
    <source>
        <dbReference type="Proteomes" id="UP000033673"/>
    </source>
</evidence>
<organism evidence="2 3">
    <name type="scientific">Vibrio galatheae</name>
    <dbReference type="NCBI Taxonomy" id="579748"/>
    <lineage>
        <taxon>Bacteria</taxon>
        <taxon>Pseudomonadati</taxon>
        <taxon>Pseudomonadota</taxon>
        <taxon>Gammaproteobacteria</taxon>
        <taxon>Vibrionales</taxon>
        <taxon>Vibrionaceae</taxon>
        <taxon>Vibrio</taxon>
    </lineage>
</organism>
<evidence type="ECO:0000313" key="2">
    <source>
        <dbReference type="EMBL" id="KJY83212.1"/>
    </source>
</evidence>
<feature type="domain" description="Amine oxidase" evidence="1">
    <location>
        <begin position="10"/>
        <end position="302"/>
    </location>
</feature>
<dbReference type="Proteomes" id="UP000033673">
    <property type="component" value="Unassembled WGS sequence"/>
</dbReference>
<dbReference type="OrthoDB" id="20837at2"/>
<protein>
    <submittedName>
        <fullName evidence="2">FAD-dependent oxidoreductase</fullName>
    </submittedName>
</protein>
<sequence>MKIAIIGTGISGLTCGYYLHKEHDVTLFEANDYIGGHTATVDVEVEGQSYAVDTGFIVYNDRTYPNFIALMDEIGVQGTPSQMSFSVRNDSNGLEYNGHTLSTLFAQKRNWINPQFYSFIFEILRFNKQVKQFATQPSASKTTLGDFLTSNRFSDYFCDNYILPMGAAIWSSTLADMRAFPLAFFARFFLNHGLLDVTNRPQWYVINGGSRAYIKPLTQGFIDNIRLNTPVESVVRDQAGVIVQLKGHSERFDQVIFACHSDQALRLLGDASAQEDAVLSNLAYQANEVVLHTDESLLPKRKAAWASWNYWLDGSQAEHSRAPTLTYNMNILQHIQAPQTFCVSLNSSEQIDESKILKRFEYHHPVFNQQSIEAQSRREEINGMSRTWFCGAYWYNGFHEDGVRSALDVVRGIQLVESTLSKQGAA</sequence>
<gene>
    <name evidence="2" type="ORF">TW81_09385</name>
</gene>
<dbReference type="PANTHER" id="PTHR42923:SF17">
    <property type="entry name" value="AMINE OXIDASE DOMAIN-CONTAINING PROTEIN"/>
    <property type="match status" value="1"/>
</dbReference>
<dbReference type="STRING" id="579748.TW81_09385"/>
<dbReference type="PANTHER" id="PTHR42923">
    <property type="entry name" value="PROTOPORPHYRINOGEN OXIDASE"/>
    <property type="match status" value="1"/>
</dbReference>
<proteinExistence type="predicted"/>
<dbReference type="GO" id="GO:0016491">
    <property type="term" value="F:oxidoreductase activity"/>
    <property type="evidence" value="ECO:0007669"/>
    <property type="project" value="InterPro"/>
</dbReference>
<dbReference type="InterPro" id="IPR050464">
    <property type="entry name" value="Zeta_carotene_desat/Oxidored"/>
</dbReference>
<dbReference type="Pfam" id="PF01593">
    <property type="entry name" value="Amino_oxidase"/>
    <property type="match status" value="1"/>
</dbReference>
<keyword evidence="3" id="KW-1185">Reference proteome</keyword>
<dbReference type="AlphaFoldDB" id="A0A0F4NJD5"/>